<reference evidence="1" key="1">
    <citation type="journal article" date="2023" name="Plant J.">
        <title>Genome sequences and population genomics provide insights into the demographic history, inbreeding, and mutation load of two 'living fossil' tree species of Dipteronia.</title>
        <authorList>
            <person name="Feng Y."/>
            <person name="Comes H.P."/>
            <person name="Chen J."/>
            <person name="Zhu S."/>
            <person name="Lu R."/>
            <person name="Zhang X."/>
            <person name="Li P."/>
            <person name="Qiu J."/>
            <person name="Olsen K.M."/>
            <person name="Qiu Y."/>
        </authorList>
    </citation>
    <scope>NUCLEOTIDE SEQUENCE</scope>
    <source>
        <strain evidence="1">KIB01</strain>
    </source>
</reference>
<dbReference type="AlphaFoldDB" id="A0AAD9WMN3"/>
<name>A0AAD9WMN3_9ROSI</name>
<sequence>MRRVSLKHPLGVVSEPVNLVCPKELLEVAVEKLKDLALQLLNKQRLNHGEVQAFGTPRRLMFLRLVRDAGVKPFLCVVDDPGTYFAIVEAVGSVDMLLGSSWETRTVEKNLWADGHEVMCG</sequence>
<organism evidence="1 2">
    <name type="scientific">Dipteronia dyeriana</name>
    <dbReference type="NCBI Taxonomy" id="168575"/>
    <lineage>
        <taxon>Eukaryota</taxon>
        <taxon>Viridiplantae</taxon>
        <taxon>Streptophyta</taxon>
        <taxon>Embryophyta</taxon>
        <taxon>Tracheophyta</taxon>
        <taxon>Spermatophyta</taxon>
        <taxon>Magnoliopsida</taxon>
        <taxon>eudicotyledons</taxon>
        <taxon>Gunneridae</taxon>
        <taxon>Pentapetalae</taxon>
        <taxon>rosids</taxon>
        <taxon>malvids</taxon>
        <taxon>Sapindales</taxon>
        <taxon>Sapindaceae</taxon>
        <taxon>Hippocastanoideae</taxon>
        <taxon>Acereae</taxon>
        <taxon>Dipteronia</taxon>
    </lineage>
</organism>
<proteinExistence type="predicted"/>
<accession>A0AAD9WMN3</accession>
<gene>
    <name evidence="1" type="ORF">Ddye_031841</name>
</gene>
<evidence type="ECO:0000313" key="1">
    <source>
        <dbReference type="EMBL" id="KAK2637049.1"/>
    </source>
</evidence>
<evidence type="ECO:0000313" key="2">
    <source>
        <dbReference type="Proteomes" id="UP001280121"/>
    </source>
</evidence>
<dbReference type="EMBL" id="JANJYI010000009">
    <property type="protein sequence ID" value="KAK2637049.1"/>
    <property type="molecule type" value="Genomic_DNA"/>
</dbReference>
<comment type="caution">
    <text evidence="1">The sequence shown here is derived from an EMBL/GenBank/DDBJ whole genome shotgun (WGS) entry which is preliminary data.</text>
</comment>
<protein>
    <submittedName>
        <fullName evidence="1">Uncharacterized protein</fullName>
    </submittedName>
</protein>
<keyword evidence="2" id="KW-1185">Reference proteome</keyword>
<dbReference type="Proteomes" id="UP001280121">
    <property type="component" value="Unassembled WGS sequence"/>
</dbReference>